<evidence type="ECO:0000313" key="5">
    <source>
        <dbReference type="Proteomes" id="UP000199135"/>
    </source>
</evidence>
<dbReference type="InterPro" id="IPR003439">
    <property type="entry name" value="ABC_transporter-like_ATP-bd"/>
</dbReference>
<keyword evidence="1" id="KW-0547">Nucleotide-binding</keyword>
<dbReference type="SMART" id="SM00382">
    <property type="entry name" value="AAA"/>
    <property type="match status" value="1"/>
</dbReference>
<feature type="domain" description="ABC transporter" evidence="3">
    <location>
        <begin position="7"/>
        <end position="237"/>
    </location>
</feature>
<gene>
    <name evidence="4" type="ORF">SAMN05216447_10822</name>
</gene>
<dbReference type="InterPro" id="IPR027417">
    <property type="entry name" value="P-loop_NTPase"/>
</dbReference>
<dbReference type="Pfam" id="PF00005">
    <property type="entry name" value="ABC_tran"/>
    <property type="match status" value="1"/>
</dbReference>
<protein>
    <submittedName>
        <fullName evidence="4">ABC-2 type transport system ATP-binding protein</fullName>
    </submittedName>
</protein>
<organism evidence="4 5">
    <name type="scientific">Parafannyhessea umbonata</name>
    <dbReference type="NCBI Taxonomy" id="604330"/>
    <lineage>
        <taxon>Bacteria</taxon>
        <taxon>Bacillati</taxon>
        <taxon>Actinomycetota</taxon>
        <taxon>Coriobacteriia</taxon>
        <taxon>Coriobacteriales</taxon>
        <taxon>Atopobiaceae</taxon>
        <taxon>Parafannyhessea</taxon>
    </lineage>
</organism>
<keyword evidence="5" id="KW-1185">Reference proteome</keyword>
<dbReference type="PROSITE" id="PS50893">
    <property type="entry name" value="ABC_TRANSPORTER_2"/>
    <property type="match status" value="1"/>
</dbReference>
<evidence type="ECO:0000313" key="4">
    <source>
        <dbReference type="EMBL" id="SEH63062.1"/>
    </source>
</evidence>
<dbReference type="SUPFAM" id="SSF52540">
    <property type="entry name" value="P-loop containing nucleoside triphosphate hydrolases"/>
    <property type="match status" value="1"/>
</dbReference>
<dbReference type="Gene3D" id="3.40.50.300">
    <property type="entry name" value="P-loop containing nucleotide triphosphate hydrolases"/>
    <property type="match status" value="1"/>
</dbReference>
<keyword evidence="2 4" id="KW-0067">ATP-binding</keyword>
<dbReference type="EMBL" id="FNWT01000008">
    <property type="protein sequence ID" value="SEH63062.1"/>
    <property type="molecule type" value="Genomic_DNA"/>
</dbReference>
<dbReference type="RefSeq" id="WP_078687773.1">
    <property type="nucleotide sequence ID" value="NZ_FNWT01000008.1"/>
</dbReference>
<dbReference type="PANTHER" id="PTHR43582">
    <property type="entry name" value="LINEARMYCIN RESISTANCE ATP-BINDING PROTEIN LNRL"/>
    <property type="match status" value="1"/>
</dbReference>
<evidence type="ECO:0000259" key="3">
    <source>
        <dbReference type="PROSITE" id="PS50893"/>
    </source>
</evidence>
<accession>A0A1H6JQ87</accession>
<evidence type="ECO:0000256" key="1">
    <source>
        <dbReference type="ARBA" id="ARBA00022741"/>
    </source>
</evidence>
<evidence type="ECO:0000256" key="2">
    <source>
        <dbReference type="ARBA" id="ARBA00022840"/>
    </source>
</evidence>
<proteinExistence type="predicted"/>
<sequence>MSASTIVSVDNLVKRYGSLTAVDHLTLNIGEGEVFGLLGPNGSGKTTTINCILQLLSYDHGQVELFGRRATPTSYDLKRRVGVVPQEVAVFNELSVRENVDAFCALYVSDRARRRQLVDEAIDFVGIGDFEKFRPSKLSGGLRRRLNIACGIAHKPELIIFDEPTVAVDPQSRNAILEGIQRLNREGATIIYTSHYMEEIEQICTRISIMDAGRTVASGTADELKSMVGTGEKINVGCSVPDEATLEAVRSLSCVRAAAYASGHLLVECLAGDHNLSDILGVLRDRGVSYGRVLSEPPTLNDVFLEITGRELRDEA</sequence>
<dbReference type="GO" id="GO:0005524">
    <property type="term" value="F:ATP binding"/>
    <property type="evidence" value="ECO:0007669"/>
    <property type="project" value="UniProtKB-KW"/>
</dbReference>
<dbReference type="Proteomes" id="UP000199135">
    <property type="component" value="Unassembled WGS sequence"/>
</dbReference>
<name>A0A1H6JQ87_9ACTN</name>
<reference evidence="4 5" key="1">
    <citation type="submission" date="2016-10" db="EMBL/GenBank/DDBJ databases">
        <authorList>
            <person name="Varghese N."/>
            <person name="Submissions S."/>
        </authorList>
    </citation>
    <scope>NUCLEOTIDE SEQUENCE [LARGE SCALE GENOMIC DNA]</scope>
    <source>
        <strain evidence="4 5">WCP15</strain>
    </source>
</reference>
<dbReference type="InterPro" id="IPR003593">
    <property type="entry name" value="AAA+_ATPase"/>
</dbReference>
<dbReference type="PANTHER" id="PTHR43582:SF2">
    <property type="entry name" value="LINEARMYCIN RESISTANCE ATP-BINDING PROTEIN LNRL"/>
    <property type="match status" value="1"/>
</dbReference>
<comment type="caution">
    <text evidence="4">The sequence shown here is derived from an EMBL/GenBank/DDBJ whole genome shotgun (WGS) entry which is preliminary data.</text>
</comment>